<evidence type="ECO:0000256" key="1">
    <source>
        <dbReference type="SAM" id="MobiDB-lite"/>
    </source>
</evidence>
<evidence type="ECO:0000256" key="2">
    <source>
        <dbReference type="SAM" id="SignalP"/>
    </source>
</evidence>
<feature type="compositionally biased region" description="Polar residues" evidence="1">
    <location>
        <begin position="324"/>
        <end position="345"/>
    </location>
</feature>
<reference evidence="3 4" key="1">
    <citation type="submission" date="2018-10" db="EMBL/GenBank/DDBJ databases">
        <title>Fifty Aureobasidium pullulans genomes reveal a recombining polyextremotolerant generalist.</title>
        <authorList>
            <person name="Gostincar C."/>
            <person name="Turk M."/>
            <person name="Zajc J."/>
            <person name="Gunde-Cimerman N."/>
        </authorList>
    </citation>
    <scope>NUCLEOTIDE SEQUENCE [LARGE SCALE GENOMIC DNA]</scope>
    <source>
        <strain evidence="3 4">EXF-9785</strain>
    </source>
</reference>
<evidence type="ECO:0000313" key="4">
    <source>
        <dbReference type="Proteomes" id="UP000308953"/>
    </source>
</evidence>
<evidence type="ECO:0000313" key="3">
    <source>
        <dbReference type="EMBL" id="THX44186.1"/>
    </source>
</evidence>
<gene>
    <name evidence="3" type="ORF">D6D10_00589</name>
</gene>
<feature type="region of interest" description="Disordered" evidence="1">
    <location>
        <begin position="324"/>
        <end position="354"/>
    </location>
</feature>
<dbReference type="EMBL" id="QZAV01000005">
    <property type="protein sequence ID" value="THX44186.1"/>
    <property type="molecule type" value="Genomic_DNA"/>
</dbReference>
<comment type="caution">
    <text evidence="3">The sequence shown here is derived from an EMBL/GenBank/DDBJ whole genome shotgun (WGS) entry which is preliminary data.</text>
</comment>
<proteinExistence type="predicted"/>
<keyword evidence="2" id="KW-0732">Signal</keyword>
<name>A0A4S9F9Q3_AURPU</name>
<sequence length="832" mass="85310">MKYSVSIAALFAVSAQSASALSTLSTRIGISAATITATSFQTATSTFTSLSDLTSTVTTCHVGAATPIDQAIPMPFLLASASACTSSIFGSGSVYWNRKCSGSSLSGGTTIRAYANNQGIGAPLSLAVMACSMLPSYGTPCAGINVYSNGYMTQYYLVNGDLALESAAANFGVIEKYTTNPCEGIATATTTSLYPVIETVAAVYTSTYETSYLETITVLLPDPTTSIATNTSTSFSIHSNTTTSAPAVTLPPVLAHRTSTRVILPVANATSNTTLPTLVPFLNSTTVTIIPVAVIANSTIISSFTSASSFSNSTVTAATSYNHTSATATPSTNYTGTPSSSSLESGNPRGASLASISNTTSATFADTTQSFATYFNTTLNSNISTATSSSPVFQNTSSLPRNDLTASTSSAPVAIAFLTSTEDLSSSSTSSSSNKPIPSTDQTAAVFSATACPPTVEDCPASQKATFLTAQTIAEYSFAQTAAPTPPSSSTTEYGGQEIRYTTSTVYSTSVQTVTACPLGVVSCPASEKTTYYTDVVLAYTTICPVSAAAISGAATVTHAAQSASYFDMSLNSASKPPSRKIFYTTSTLYSTSNQTITACISGVKDCPASEKTVYFNDVVKTYTTICPVLAFATEVASIYPAASSDRSISAISTDSSSAIIAISSSRSVSMSTSAMSQVGSMYDSKVFVASNTAAASVSSAIPLYTVDGKMRTSTLVSPVVLVSSSTSTTVVSQDAASSWSQSVEARTSGHLDASIPYVKTDATSSRVVVTTISPHTNTIPSASPTTRSNITSSIVHNPATLALYTGSASVLQASILPKVIGLVCLGIAVIM</sequence>
<feature type="chain" id="PRO_5020597865" description="Ig-like domain-containing protein" evidence="2">
    <location>
        <begin position="21"/>
        <end position="832"/>
    </location>
</feature>
<dbReference type="AlphaFoldDB" id="A0A4S9F9Q3"/>
<dbReference type="Proteomes" id="UP000308953">
    <property type="component" value="Unassembled WGS sequence"/>
</dbReference>
<protein>
    <recommendedName>
        <fullName evidence="5">Ig-like domain-containing protein</fullName>
    </recommendedName>
</protein>
<organism evidence="3 4">
    <name type="scientific">Aureobasidium pullulans</name>
    <name type="common">Black yeast</name>
    <name type="synonym">Pullularia pullulans</name>
    <dbReference type="NCBI Taxonomy" id="5580"/>
    <lineage>
        <taxon>Eukaryota</taxon>
        <taxon>Fungi</taxon>
        <taxon>Dikarya</taxon>
        <taxon>Ascomycota</taxon>
        <taxon>Pezizomycotina</taxon>
        <taxon>Dothideomycetes</taxon>
        <taxon>Dothideomycetidae</taxon>
        <taxon>Dothideales</taxon>
        <taxon>Saccotheciaceae</taxon>
        <taxon>Aureobasidium</taxon>
    </lineage>
</organism>
<accession>A0A4S9F9Q3</accession>
<feature type="signal peptide" evidence="2">
    <location>
        <begin position="1"/>
        <end position="20"/>
    </location>
</feature>
<evidence type="ECO:0008006" key="5">
    <source>
        <dbReference type="Google" id="ProtNLM"/>
    </source>
</evidence>